<proteinExistence type="predicted"/>
<keyword evidence="1" id="KW-0812">Transmembrane</keyword>
<feature type="transmembrane region" description="Helical" evidence="1">
    <location>
        <begin position="52"/>
        <end position="71"/>
    </location>
</feature>
<dbReference type="RefSeq" id="WP_203748781.1">
    <property type="nucleotide sequence ID" value="NZ_BONF01000025.1"/>
</dbReference>
<dbReference type="Pfam" id="PF04120">
    <property type="entry name" value="Iron_permease"/>
    <property type="match status" value="1"/>
</dbReference>
<dbReference type="EMBL" id="BONF01000025">
    <property type="protein sequence ID" value="GIF82872.1"/>
    <property type="molecule type" value="Genomic_DNA"/>
</dbReference>
<protein>
    <recommendedName>
        <fullName evidence="4">Low affinity iron permease family protein</fullName>
    </recommendedName>
</protein>
<evidence type="ECO:0000313" key="3">
    <source>
        <dbReference type="Proteomes" id="UP000601223"/>
    </source>
</evidence>
<keyword evidence="1" id="KW-1133">Transmembrane helix</keyword>
<keyword evidence="1" id="KW-0472">Membrane</keyword>
<name>A0A8J3NJB1_9ACTN</name>
<organism evidence="2 3">
    <name type="scientific">Catellatospora bangladeshensis</name>
    <dbReference type="NCBI Taxonomy" id="310355"/>
    <lineage>
        <taxon>Bacteria</taxon>
        <taxon>Bacillati</taxon>
        <taxon>Actinomycetota</taxon>
        <taxon>Actinomycetes</taxon>
        <taxon>Micromonosporales</taxon>
        <taxon>Micromonosporaceae</taxon>
        <taxon>Catellatospora</taxon>
    </lineage>
</organism>
<evidence type="ECO:0000256" key="1">
    <source>
        <dbReference type="SAM" id="Phobius"/>
    </source>
</evidence>
<evidence type="ECO:0000313" key="2">
    <source>
        <dbReference type="EMBL" id="GIF82872.1"/>
    </source>
</evidence>
<gene>
    <name evidence="2" type="ORF">Cba03nite_42210</name>
</gene>
<accession>A0A8J3NJB1</accession>
<keyword evidence="3" id="KW-1185">Reference proteome</keyword>
<dbReference type="AlphaFoldDB" id="A0A8J3NJB1"/>
<sequence length="124" mass="13473">MQPDEAGARSAISAAARRVVDLTGSAWAAVAAVVLSTAWLVVGVVGGFTHQWIAVLHAVTGVFTFIMVFFVQHATGRESRAVLLKLDELVRATSGARDELIAAERQPLHEQERLEQRLRAEARD</sequence>
<dbReference type="InterPro" id="IPR007251">
    <property type="entry name" value="Iron_permease_Fet4"/>
</dbReference>
<evidence type="ECO:0008006" key="4">
    <source>
        <dbReference type="Google" id="ProtNLM"/>
    </source>
</evidence>
<dbReference type="GO" id="GO:0055085">
    <property type="term" value="P:transmembrane transport"/>
    <property type="evidence" value="ECO:0007669"/>
    <property type="project" value="InterPro"/>
</dbReference>
<comment type="caution">
    <text evidence="2">The sequence shown here is derived from an EMBL/GenBank/DDBJ whole genome shotgun (WGS) entry which is preliminary data.</text>
</comment>
<reference evidence="2 3" key="1">
    <citation type="submission" date="2021-01" db="EMBL/GenBank/DDBJ databases">
        <title>Whole genome shotgun sequence of Catellatospora bangladeshensis NBRC 107357.</title>
        <authorList>
            <person name="Komaki H."/>
            <person name="Tamura T."/>
        </authorList>
    </citation>
    <scope>NUCLEOTIDE SEQUENCE [LARGE SCALE GENOMIC DNA]</scope>
    <source>
        <strain evidence="2 3">NBRC 107357</strain>
    </source>
</reference>
<feature type="transmembrane region" description="Helical" evidence="1">
    <location>
        <begin position="26"/>
        <end position="46"/>
    </location>
</feature>
<dbReference type="Proteomes" id="UP000601223">
    <property type="component" value="Unassembled WGS sequence"/>
</dbReference>